<dbReference type="Gene3D" id="1.10.4100.10">
    <property type="entry name" value="2-methylcitrate dehydratase PrpD"/>
    <property type="match status" value="1"/>
</dbReference>
<organism evidence="4 5">
    <name type="scientific">Caenimonas aquaedulcis</name>
    <dbReference type="NCBI Taxonomy" id="2793270"/>
    <lineage>
        <taxon>Bacteria</taxon>
        <taxon>Pseudomonadati</taxon>
        <taxon>Pseudomonadota</taxon>
        <taxon>Betaproteobacteria</taxon>
        <taxon>Burkholderiales</taxon>
        <taxon>Comamonadaceae</taxon>
        <taxon>Caenimonas</taxon>
    </lineage>
</organism>
<evidence type="ECO:0000313" key="4">
    <source>
        <dbReference type="EMBL" id="MBG9386400.1"/>
    </source>
</evidence>
<reference evidence="4" key="1">
    <citation type="submission" date="2020-11" db="EMBL/GenBank/DDBJ databases">
        <title>Bacterial whole genome sequence for Caenimonas sp. DR4.4.</title>
        <authorList>
            <person name="Le V."/>
            <person name="Ko S.-R."/>
            <person name="Ahn C.-Y."/>
            <person name="Oh H.-M."/>
        </authorList>
    </citation>
    <scope>NUCLEOTIDE SEQUENCE</scope>
    <source>
        <strain evidence="4">DR4.4</strain>
    </source>
</reference>
<keyword evidence="5" id="KW-1185">Reference proteome</keyword>
<protein>
    <submittedName>
        <fullName evidence="4">MmgE/PrpD family protein</fullName>
    </submittedName>
</protein>
<dbReference type="Gene3D" id="3.30.1330.120">
    <property type="entry name" value="2-methylcitrate dehydratase PrpD"/>
    <property type="match status" value="1"/>
</dbReference>
<feature type="domain" description="MmgE/PrpD C-terminal" evidence="3">
    <location>
        <begin position="271"/>
        <end position="433"/>
    </location>
</feature>
<dbReference type="InterPro" id="IPR045337">
    <property type="entry name" value="MmgE_PrpD_C"/>
</dbReference>
<dbReference type="InterPro" id="IPR005656">
    <property type="entry name" value="MmgE_PrpD"/>
</dbReference>
<evidence type="ECO:0000256" key="1">
    <source>
        <dbReference type="ARBA" id="ARBA00006174"/>
    </source>
</evidence>
<name>A0A931H0Q3_9BURK</name>
<gene>
    <name evidence="4" type="ORF">I5803_00050</name>
</gene>
<evidence type="ECO:0000313" key="5">
    <source>
        <dbReference type="Proteomes" id="UP000651050"/>
    </source>
</evidence>
<dbReference type="AlphaFoldDB" id="A0A931H0Q3"/>
<dbReference type="InterPro" id="IPR042183">
    <property type="entry name" value="MmgE/PrpD_sf_1"/>
</dbReference>
<accession>A0A931H0Q3</accession>
<dbReference type="InterPro" id="IPR036148">
    <property type="entry name" value="MmgE/PrpD_sf"/>
</dbReference>
<evidence type="ECO:0000259" key="3">
    <source>
        <dbReference type="Pfam" id="PF19305"/>
    </source>
</evidence>
<dbReference type="PANTHER" id="PTHR16943">
    <property type="entry name" value="2-METHYLCITRATE DEHYDRATASE-RELATED"/>
    <property type="match status" value="1"/>
</dbReference>
<dbReference type="Proteomes" id="UP000651050">
    <property type="component" value="Unassembled WGS sequence"/>
</dbReference>
<proteinExistence type="inferred from homology"/>
<sequence length="466" mass="48798">MTVSQTLADFAAGLRLEEVPAAVSERARYLALDALGVALASSRKDFARIALNGVQAMGDTGTNEVVGMGAGLTLRDAILMNGLLVHGLDYDDTYLPGSIHLCATNVPAAFGVAAQRHASGRELLAALVVGLEAGARIAQAGLGNIHKAGFHPTSVCGAFSSSLVAGRLMGLNTKQLTLAQGIALATASGTVQPMQDGTWTKRFHPGWAAASGVVAAHMAQAGYTGPSLAYEGPMGFYNAFLGALAKEARPAMVGAQLGERWEFPTASIKLYPACHHMHAFVNAARDIREQMVGSLRAEDIESVHALVASVAVPLVCEPAAEKYAPATDYIAQFSLQFSIACGLLRGAFGLGELEPAVRTDPSLVALARKVTYEVDPASGFPKSRTGEVIVRLRDGRVLRARNEILPQEPASNEEIVAKFMENARTAVAPAKAAELCELLIGLEQQKDAAVLMQALGRATPAPGHSA</sequence>
<dbReference type="SUPFAM" id="SSF103378">
    <property type="entry name" value="2-methylcitrate dehydratase PrpD"/>
    <property type="match status" value="1"/>
</dbReference>
<evidence type="ECO:0000259" key="2">
    <source>
        <dbReference type="Pfam" id="PF03972"/>
    </source>
</evidence>
<feature type="domain" description="MmgE/PrpD N-terminal" evidence="2">
    <location>
        <begin position="5"/>
        <end position="242"/>
    </location>
</feature>
<dbReference type="Pfam" id="PF19305">
    <property type="entry name" value="MmgE_PrpD_C"/>
    <property type="match status" value="1"/>
</dbReference>
<dbReference type="EMBL" id="JADWYS010000001">
    <property type="protein sequence ID" value="MBG9386400.1"/>
    <property type="molecule type" value="Genomic_DNA"/>
</dbReference>
<comment type="caution">
    <text evidence="4">The sequence shown here is derived from an EMBL/GenBank/DDBJ whole genome shotgun (WGS) entry which is preliminary data.</text>
</comment>
<comment type="similarity">
    <text evidence="1">Belongs to the PrpD family.</text>
</comment>
<dbReference type="GO" id="GO:0016829">
    <property type="term" value="F:lyase activity"/>
    <property type="evidence" value="ECO:0007669"/>
    <property type="project" value="InterPro"/>
</dbReference>
<dbReference type="InterPro" id="IPR045336">
    <property type="entry name" value="MmgE_PrpD_N"/>
</dbReference>
<dbReference type="InterPro" id="IPR042188">
    <property type="entry name" value="MmgE/PrpD_sf_2"/>
</dbReference>
<dbReference type="PANTHER" id="PTHR16943:SF8">
    <property type="entry name" value="2-METHYLCITRATE DEHYDRATASE"/>
    <property type="match status" value="1"/>
</dbReference>
<dbReference type="RefSeq" id="WP_196984390.1">
    <property type="nucleotide sequence ID" value="NZ_JADWYS010000001.1"/>
</dbReference>
<dbReference type="Pfam" id="PF03972">
    <property type="entry name" value="MmgE_PrpD_N"/>
    <property type="match status" value="1"/>
</dbReference>